<organism evidence="2 3">
    <name type="scientific">Scophthalmus maximus</name>
    <name type="common">Turbot</name>
    <name type="synonym">Psetta maxima</name>
    <dbReference type="NCBI Taxonomy" id="52904"/>
    <lineage>
        <taxon>Eukaryota</taxon>
        <taxon>Metazoa</taxon>
        <taxon>Chordata</taxon>
        <taxon>Craniata</taxon>
        <taxon>Vertebrata</taxon>
        <taxon>Euteleostomi</taxon>
        <taxon>Actinopterygii</taxon>
        <taxon>Neopterygii</taxon>
        <taxon>Teleostei</taxon>
        <taxon>Neoteleostei</taxon>
        <taxon>Acanthomorphata</taxon>
        <taxon>Carangaria</taxon>
        <taxon>Pleuronectiformes</taxon>
        <taxon>Pleuronectoidei</taxon>
        <taxon>Scophthalmidae</taxon>
        <taxon>Scophthalmus</taxon>
    </lineage>
</organism>
<sequence>MKRSGGIQRSAEQRTRVDVTATAHTRVSPGHDDERARAEPDAPSEEEEQLLHFHRVNVQEACAATQSSVRGPTVDLREAAAGERLTLT</sequence>
<dbReference type="Proteomes" id="UP000246464">
    <property type="component" value="Chromosome 4"/>
</dbReference>
<gene>
    <name evidence="2" type="ORF">SMAX5B_004798</name>
</gene>
<feature type="compositionally biased region" description="Basic and acidic residues" evidence="1">
    <location>
        <begin position="29"/>
        <end position="40"/>
    </location>
</feature>
<dbReference type="EMBL" id="CP026246">
    <property type="protein sequence ID" value="AWP00551.1"/>
    <property type="molecule type" value="Genomic_DNA"/>
</dbReference>
<name>A0A2U9B9B3_SCOMX</name>
<proteinExistence type="predicted"/>
<evidence type="ECO:0000313" key="3">
    <source>
        <dbReference type="Proteomes" id="UP000246464"/>
    </source>
</evidence>
<accession>A0A2U9B9B3</accession>
<evidence type="ECO:0000313" key="2">
    <source>
        <dbReference type="EMBL" id="AWP00551.1"/>
    </source>
</evidence>
<evidence type="ECO:0000256" key="1">
    <source>
        <dbReference type="SAM" id="MobiDB-lite"/>
    </source>
</evidence>
<feature type="region of interest" description="Disordered" evidence="1">
    <location>
        <begin position="1"/>
        <end position="48"/>
    </location>
</feature>
<dbReference type="AlphaFoldDB" id="A0A2U9B9B3"/>
<protein>
    <submittedName>
        <fullName evidence="2">Uncharacterized protein</fullName>
    </submittedName>
</protein>
<reference evidence="2 3" key="1">
    <citation type="submission" date="2017-12" db="EMBL/GenBank/DDBJ databases">
        <title>Integrating genomic resources of turbot (Scophthalmus maximus) in depth evaluation of genetic and physical mapping variation across individuals.</title>
        <authorList>
            <person name="Martinez P."/>
        </authorList>
    </citation>
    <scope>NUCLEOTIDE SEQUENCE [LARGE SCALE GENOMIC DNA]</scope>
</reference>
<keyword evidence="3" id="KW-1185">Reference proteome</keyword>